<protein>
    <submittedName>
        <fullName evidence="1">Uncharacterized protein</fullName>
    </submittedName>
</protein>
<proteinExistence type="predicted"/>
<dbReference type="AlphaFoldDB" id="A0AAD8NMR6"/>
<comment type="caution">
    <text evidence="1">The sequence shown here is derived from an EMBL/GenBank/DDBJ whole genome shotgun (WGS) entry which is preliminary data.</text>
</comment>
<accession>A0AAD8NMR6</accession>
<organism evidence="1 2">
    <name type="scientific">Tagetes erecta</name>
    <name type="common">African marigold</name>
    <dbReference type="NCBI Taxonomy" id="13708"/>
    <lineage>
        <taxon>Eukaryota</taxon>
        <taxon>Viridiplantae</taxon>
        <taxon>Streptophyta</taxon>
        <taxon>Embryophyta</taxon>
        <taxon>Tracheophyta</taxon>
        <taxon>Spermatophyta</taxon>
        <taxon>Magnoliopsida</taxon>
        <taxon>eudicotyledons</taxon>
        <taxon>Gunneridae</taxon>
        <taxon>Pentapetalae</taxon>
        <taxon>asterids</taxon>
        <taxon>campanulids</taxon>
        <taxon>Asterales</taxon>
        <taxon>Asteraceae</taxon>
        <taxon>Asteroideae</taxon>
        <taxon>Heliantheae alliance</taxon>
        <taxon>Tageteae</taxon>
        <taxon>Tagetes</taxon>
    </lineage>
</organism>
<keyword evidence="2" id="KW-1185">Reference proteome</keyword>
<dbReference type="EMBL" id="JAUHHV010000008">
    <property type="protein sequence ID" value="KAK1414106.1"/>
    <property type="molecule type" value="Genomic_DNA"/>
</dbReference>
<gene>
    <name evidence="1" type="ORF">QVD17_29847</name>
</gene>
<evidence type="ECO:0000313" key="1">
    <source>
        <dbReference type="EMBL" id="KAK1414106.1"/>
    </source>
</evidence>
<dbReference type="Proteomes" id="UP001229421">
    <property type="component" value="Unassembled WGS sequence"/>
</dbReference>
<name>A0AAD8NMR6_TARER</name>
<evidence type="ECO:0000313" key="2">
    <source>
        <dbReference type="Proteomes" id="UP001229421"/>
    </source>
</evidence>
<reference evidence="1" key="1">
    <citation type="journal article" date="2023" name="bioRxiv">
        <title>Improved chromosome-level genome assembly for marigold (Tagetes erecta).</title>
        <authorList>
            <person name="Jiang F."/>
            <person name="Yuan L."/>
            <person name="Wang S."/>
            <person name="Wang H."/>
            <person name="Xu D."/>
            <person name="Wang A."/>
            <person name="Fan W."/>
        </authorList>
    </citation>
    <scope>NUCLEOTIDE SEQUENCE</scope>
    <source>
        <strain evidence="1">WSJ</strain>
        <tissue evidence="1">Leaf</tissue>
    </source>
</reference>
<sequence length="122" mass="12958">MAPAGQQALKERPAGTNKLSMLGLNSRGQTTNVVPVLCVASWNVACNVGGGRMLARNINDLKSERSQLLVPTASIYGPSSFKLVMPLEKPSLLGPIQGPEILNKRRAGCHLLSHGTASSFYT</sequence>